<reference evidence="1 2" key="1">
    <citation type="submission" date="2020-08" db="EMBL/GenBank/DDBJ databases">
        <title>Sequencing the genomes of 1000 actinobacteria strains.</title>
        <authorList>
            <person name="Klenk H.-P."/>
        </authorList>
    </citation>
    <scope>NUCLEOTIDE SEQUENCE [LARGE SCALE GENOMIC DNA]</scope>
    <source>
        <strain evidence="1 2">DSM 43023</strain>
    </source>
</reference>
<dbReference type="AlphaFoldDB" id="A0A7W7WDC7"/>
<gene>
    <name evidence="1" type="ORF">FHR32_007391</name>
</gene>
<dbReference type="EMBL" id="JACHJU010000004">
    <property type="protein sequence ID" value="MBB4942991.1"/>
    <property type="molecule type" value="Genomic_DNA"/>
</dbReference>
<protein>
    <submittedName>
        <fullName evidence="1">Uncharacterized protein</fullName>
    </submittedName>
</protein>
<evidence type="ECO:0000313" key="1">
    <source>
        <dbReference type="EMBL" id="MBB4942991.1"/>
    </source>
</evidence>
<dbReference type="RefSeq" id="WP_184758901.1">
    <property type="nucleotide sequence ID" value="NZ_BAABEK010000071.1"/>
</dbReference>
<organism evidence="1 2">
    <name type="scientific">Streptosporangium album</name>
    <dbReference type="NCBI Taxonomy" id="47479"/>
    <lineage>
        <taxon>Bacteria</taxon>
        <taxon>Bacillati</taxon>
        <taxon>Actinomycetota</taxon>
        <taxon>Actinomycetes</taxon>
        <taxon>Streptosporangiales</taxon>
        <taxon>Streptosporangiaceae</taxon>
        <taxon>Streptosporangium</taxon>
    </lineage>
</organism>
<name>A0A7W7WDC7_9ACTN</name>
<sequence>MPPKSFYDLAFGVSPGGARKDAHYVRGSLDEIKADLAYELSESINVYLLCWYGAELALHVYEQGERVHSIDLHPFITVSVDGYPDITFLDSGKPTGYDIGADDRDKVRMTLSDGMFSGELDNAIKVTVDWDGVDVPSLVGEIAVENDYVKLIDDHLDGLHDDDDDDFDEDDFDEDELEDELIDRGYIPYGFIDFEA</sequence>
<comment type="caution">
    <text evidence="1">The sequence shown here is derived from an EMBL/GenBank/DDBJ whole genome shotgun (WGS) entry which is preliminary data.</text>
</comment>
<proteinExistence type="predicted"/>
<keyword evidence="2" id="KW-1185">Reference proteome</keyword>
<dbReference type="Proteomes" id="UP000534286">
    <property type="component" value="Unassembled WGS sequence"/>
</dbReference>
<accession>A0A7W7WDC7</accession>
<evidence type="ECO:0000313" key="2">
    <source>
        <dbReference type="Proteomes" id="UP000534286"/>
    </source>
</evidence>